<dbReference type="EMBL" id="JQ691611">
    <property type="protein sequence ID" value="AFH21044.1"/>
    <property type="molecule type" value="Genomic_DNA"/>
</dbReference>
<keyword evidence="2" id="KW-1185">Reference proteome</keyword>
<protein>
    <submittedName>
        <fullName evidence="1">Uncharacterized protein</fullName>
    </submittedName>
</protein>
<sequence>MTRYFVTNNLYRLEDDKIYRWSNSLPDGRRGWLHRPGFKPSDLTDHDVIGAVEITEEQATAKIVEITGEGTTK</sequence>
<organism evidence="1 2">
    <name type="scientific">Cronobacter phage CR9</name>
    <dbReference type="NCBI Taxonomy" id="1162290"/>
    <lineage>
        <taxon>Viruses</taxon>
        <taxon>Duplodnaviria</taxon>
        <taxon>Heunggongvirae</taxon>
        <taxon>Uroviricota</taxon>
        <taxon>Caudoviricetes</taxon>
        <taxon>Vequintavirinae</taxon>
        <taxon>Certrevirus</taxon>
        <taxon>Certrevirus CR9</taxon>
    </lineage>
</organism>
<dbReference type="OrthoDB" id="38394at10239"/>
<proteinExistence type="predicted"/>
<dbReference type="Proteomes" id="UP000011829">
    <property type="component" value="Segment"/>
</dbReference>
<dbReference type="GeneID" id="18563002"/>
<reference evidence="1 2" key="1">
    <citation type="submission" date="2012-02" db="EMBL/GenBank/DDBJ databases">
        <title>Complete Genome Sequence of Cronobacter sakazakii Bacteriophage CR9.</title>
        <authorList>
            <person name="Shin H."/>
            <person name="Lee J.-H."/>
            <person name="Kim Y."/>
            <person name="Ryu S."/>
        </authorList>
    </citation>
    <scope>NUCLEOTIDE SEQUENCE [LARGE SCALE GENOMIC DNA]</scope>
</reference>
<dbReference type="RefSeq" id="YP_009015122.1">
    <property type="nucleotide sequence ID" value="NC_023717.1"/>
</dbReference>
<name>M1F2B2_9CAUD</name>
<gene>
    <name evidence="1" type="ORF">CR9_160</name>
</gene>
<evidence type="ECO:0000313" key="2">
    <source>
        <dbReference type="Proteomes" id="UP000011829"/>
    </source>
</evidence>
<dbReference type="KEGG" id="vg:18563002"/>
<evidence type="ECO:0000313" key="1">
    <source>
        <dbReference type="EMBL" id="AFH21044.1"/>
    </source>
</evidence>
<accession>M1F2B2</accession>